<dbReference type="EMBL" id="JAMOIM010000011">
    <property type="protein sequence ID" value="MCW6509753.1"/>
    <property type="molecule type" value="Genomic_DNA"/>
</dbReference>
<evidence type="ECO:0000256" key="4">
    <source>
        <dbReference type="ARBA" id="ARBA00023163"/>
    </source>
</evidence>
<keyword evidence="7" id="KW-1185">Reference proteome</keyword>
<dbReference type="Pfam" id="PF04198">
    <property type="entry name" value="Sugar-bind"/>
    <property type="match status" value="1"/>
</dbReference>
<evidence type="ECO:0000313" key="7">
    <source>
        <dbReference type="Proteomes" id="UP001165667"/>
    </source>
</evidence>
<dbReference type="GO" id="GO:0003677">
    <property type="term" value="F:DNA binding"/>
    <property type="evidence" value="ECO:0007669"/>
    <property type="project" value="UniProtKB-KW"/>
</dbReference>
<dbReference type="InterPro" id="IPR037171">
    <property type="entry name" value="NagB/RpiA_transferase-like"/>
</dbReference>
<dbReference type="GO" id="GO:0030246">
    <property type="term" value="F:carbohydrate binding"/>
    <property type="evidence" value="ECO:0007669"/>
    <property type="project" value="InterPro"/>
</dbReference>
<dbReference type="SUPFAM" id="SSF100950">
    <property type="entry name" value="NagB/RpiA/CoA transferase-like"/>
    <property type="match status" value="1"/>
</dbReference>
<comment type="similarity">
    <text evidence="1">Belongs to the SorC transcriptional regulatory family.</text>
</comment>
<name>A0AA42CJN8_9HYPH</name>
<dbReference type="PANTHER" id="PTHR34294:SF1">
    <property type="entry name" value="TRANSCRIPTIONAL REGULATOR LSRR"/>
    <property type="match status" value="1"/>
</dbReference>
<dbReference type="RefSeq" id="WP_282586124.1">
    <property type="nucleotide sequence ID" value="NZ_JAMOIM010000011.1"/>
</dbReference>
<gene>
    <name evidence="6" type="ORF">M8523_17185</name>
</gene>
<dbReference type="Proteomes" id="UP001165667">
    <property type="component" value="Unassembled WGS sequence"/>
</dbReference>
<comment type="caution">
    <text evidence="6">The sequence shown here is derived from an EMBL/GenBank/DDBJ whole genome shotgun (WGS) entry which is preliminary data.</text>
</comment>
<keyword evidence="3" id="KW-0238">DNA-binding</keyword>
<keyword evidence="2" id="KW-0805">Transcription regulation</keyword>
<reference evidence="6" key="1">
    <citation type="submission" date="2022-05" db="EMBL/GenBank/DDBJ databases">
        <authorList>
            <person name="Pankratov T."/>
        </authorList>
    </citation>
    <scope>NUCLEOTIDE SEQUENCE</scope>
    <source>
        <strain evidence="6">BP6-180914</strain>
    </source>
</reference>
<organism evidence="6 7">
    <name type="scientific">Lichenifustis flavocetrariae</name>
    <dbReference type="NCBI Taxonomy" id="2949735"/>
    <lineage>
        <taxon>Bacteria</taxon>
        <taxon>Pseudomonadati</taxon>
        <taxon>Pseudomonadota</taxon>
        <taxon>Alphaproteobacteria</taxon>
        <taxon>Hyphomicrobiales</taxon>
        <taxon>Lichenihabitantaceae</taxon>
        <taxon>Lichenifustis</taxon>
    </lineage>
</organism>
<protein>
    <submittedName>
        <fullName evidence="6">Sugar-binding transcriptional regulator</fullName>
    </submittedName>
</protein>
<dbReference type="Gene3D" id="1.10.10.10">
    <property type="entry name" value="Winged helix-like DNA-binding domain superfamily/Winged helix DNA-binding domain"/>
    <property type="match status" value="1"/>
</dbReference>
<evidence type="ECO:0000256" key="1">
    <source>
        <dbReference type="ARBA" id="ARBA00010466"/>
    </source>
</evidence>
<evidence type="ECO:0000313" key="6">
    <source>
        <dbReference type="EMBL" id="MCW6509753.1"/>
    </source>
</evidence>
<dbReference type="Gene3D" id="3.40.50.1360">
    <property type="match status" value="1"/>
</dbReference>
<evidence type="ECO:0000256" key="2">
    <source>
        <dbReference type="ARBA" id="ARBA00023015"/>
    </source>
</evidence>
<dbReference type="AlphaFoldDB" id="A0AA42CJN8"/>
<keyword evidence="4" id="KW-0804">Transcription</keyword>
<accession>A0AA42CJN8</accession>
<feature type="domain" description="Sugar-binding" evidence="5">
    <location>
        <begin position="65"/>
        <end position="317"/>
    </location>
</feature>
<sequence>MNDLTIDPKLRRLDLAARAAWLYYIKRRTQDEIAIELNVSRPNAQRLVALALSEGLVRIRIDHPLVKSIELGEQVRETFGLTFCDVAPSESRKTENQIGVAHKAAELLESFLSPKVPQTLAFGTGRTLREAVRLVSSMSRPDHKIVSTVGNLSRDGRASPYDVVMRLSDRVGAQCYPLPLPVIVDTEEECNILKAQRGYRTIQALFDQADALMFGVGRVDEQAPLLIDGFVTHHEWSEMVRLGAAGELTSRSFDASGAMIEGSIAGRLTAMELRRRPERPTILVASGAEKTEPLRAALKGAFANGVIIDEDIAHGLLRTAQ</sequence>
<dbReference type="InterPro" id="IPR007324">
    <property type="entry name" value="Sugar-bd_dom_put"/>
</dbReference>
<proteinExistence type="inferred from homology"/>
<dbReference type="InterPro" id="IPR036388">
    <property type="entry name" value="WH-like_DNA-bd_sf"/>
</dbReference>
<evidence type="ECO:0000256" key="3">
    <source>
        <dbReference type="ARBA" id="ARBA00023125"/>
    </source>
</evidence>
<evidence type="ECO:0000259" key="5">
    <source>
        <dbReference type="Pfam" id="PF04198"/>
    </source>
</evidence>
<dbReference type="InterPro" id="IPR051054">
    <property type="entry name" value="SorC_transcr_regulators"/>
</dbReference>
<dbReference type="PANTHER" id="PTHR34294">
    <property type="entry name" value="TRANSCRIPTIONAL REGULATOR-RELATED"/>
    <property type="match status" value="1"/>
</dbReference>